<dbReference type="Proteomes" id="UP000030645">
    <property type="component" value="Unassembled WGS sequence"/>
</dbReference>
<evidence type="ECO:0000313" key="1">
    <source>
        <dbReference type="EMBL" id="EXB94264.1"/>
    </source>
</evidence>
<reference evidence="2" key="1">
    <citation type="submission" date="2013-01" db="EMBL/GenBank/DDBJ databases">
        <title>Draft Genome Sequence of a Mulberry Tree, Morus notabilis C.K. Schneid.</title>
        <authorList>
            <person name="He N."/>
            <person name="Zhao S."/>
        </authorList>
    </citation>
    <scope>NUCLEOTIDE SEQUENCE</scope>
</reference>
<keyword evidence="2" id="KW-1185">Reference proteome</keyword>
<name>W9RUZ5_9ROSA</name>
<organism evidence="1 2">
    <name type="scientific">Morus notabilis</name>
    <dbReference type="NCBI Taxonomy" id="981085"/>
    <lineage>
        <taxon>Eukaryota</taxon>
        <taxon>Viridiplantae</taxon>
        <taxon>Streptophyta</taxon>
        <taxon>Embryophyta</taxon>
        <taxon>Tracheophyta</taxon>
        <taxon>Spermatophyta</taxon>
        <taxon>Magnoliopsida</taxon>
        <taxon>eudicotyledons</taxon>
        <taxon>Gunneridae</taxon>
        <taxon>Pentapetalae</taxon>
        <taxon>rosids</taxon>
        <taxon>fabids</taxon>
        <taxon>Rosales</taxon>
        <taxon>Moraceae</taxon>
        <taxon>Moreae</taxon>
        <taxon>Morus</taxon>
    </lineage>
</organism>
<dbReference type="AlphaFoldDB" id="W9RUZ5"/>
<sequence length="82" mass="9413">MALPLGWSLDPSPKDEVPSLVAMIMMVVATSWMDGRDKRCRIFGRPCYACQISRVSTISRSYSSHYNGHKWESCVWMSAQRR</sequence>
<proteinExistence type="predicted"/>
<dbReference type="EMBL" id="KE345141">
    <property type="protein sequence ID" value="EXB94264.1"/>
    <property type="molecule type" value="Genomic_DNA"/>
</dbReference>
<protein>
    <submittedName>
        <fullName evidence="1">Uncharacterized protein</fullName>
    </submittedName>
</protein>
<accession>W9RUZ5</accession>
<gene>
    <name evidence="1" type="ORF">L484_002811</name>
</gene>
<evidence type="ECO:0000313" key="2">
    <source>
        <dbReference type="Proteomes" id="UP000030645"/>
    </source>
</evidence>